<evidence type="ECO:0000313" key="2">
    <source>
        <dbReference type="Proteomes" id="UP000252081"/>
    </source>
</evidence>
<dbReference type="EMBL" id="QNQU01000003">
    <property type="protein sequence ID" value="RBQ10229.1"/>
    <property type="molecule type" value="Genomic_DNA"/>
</dbReference>
<comment type="caution">
    <text evidence="1">The sequence shown here is derived from an EMBL/GenBank/DDBJ whole genome shotgun (WGS) entry which is preliminary data.</text>
</comment>
<name>A0A366L9T7_9SPHI</name>
<dbReference type="AlphaFoldDB" id="A0A366L9T7"/>
<keyword evidence="2" id="KW-1185">Reference proteome</keyword>
<sequence length="74" mass="8645">MLVNLAIKIILFWEMIGINRDTKLERGAWGAEWRAILLTSDFRTSDLRLINTSKKQTLNAYRQTPPLFQLNLLL</sequence>
<evidence type="ECO:0000313" key="1">
    <source>
        <dbReference type="EMBL" id="RBQ10229.1"/>
    </source>
</evidence>
<accession>A0A366L9T7</accession>
<reference evidence="1 2" key="1">
    <citation type="submission" date="2018-07" db="EMBL/GenBank/DDBJ databases">
        <title>A draft genome of a endophytic bacteria, a new species of Pedobacter.</title>
        <authorList>
            <person name="Zhang Z.D."/>
            <person name="Chen Z.J."/>
        </authorList>
    </citation>
    <scope>NUCLEOTIDE SEQUENCE [LARGE SCALE GENOMIC DNA]</scope>
    <source>
        <strain evidence="1 2">RS10</strain>
    </source>
</reference>
<proteinExistence type="predicted"/>
<dbReference type="Proteomes" id="UP000252081">
    <property type="component" value="Unassembled WGS sequence"/>
</dbReference>
<protein>
    <submittedName>
        <fullName evidence="1">Uncharacterized protein</fullName>
    </submittedName>
</protein>
<organism evidence="1 2">
    <name type="scientific">Pedobacter miscanthi</name>
    <dbReference type="NCBI Taxonomy" id="2259170"/>
    <lineage>
        <taxon>Bacteria</taxon>
        <taxon>Pseudomonadati</taxon>
        <taxon>Bacteroidota</taxon>
        <taxon>Sphingobacteriia</taxon>
        <taxon>Sphingobacteriales</taxon>
        <taxon>Sphingobacteriaceae</taxon>
        <taxon>Pedobacter</taxon>
    </lineage>
</organism>
<gene>
    <name evidence="1" type="ORF">DRW42_04135</name>
</gene>